<reference evidence="1" key="1">
    <citation type="journal article" date="2014" name="Int. J. Syst. Evol. Microbiol.">
        <title>Complete genome sequence of Corynebacterium casei LMG S-19264T (=DSM 44701T), isolated from a smear-ripened cheese.</title>
        <authorList>
            <consortium name="US DOE Joint Genome Institute (JGI-PGF)"/>
            <person name="Walter F."/>
            <person name="Albersmeier A."/>
            <person name="Kalinowski J."/>
            <person name="Ruckert C."/>
        </authorList>
    </citation>
    <scope>NUCLEOTIDE SEQUENCE</scope>
    <source>
        <strain evidence="1">CGMCC 1.15371</strain>
    </source>
</reference>
<evidence type="ECO:0000313" key="1">
    <source>
        <dbReference type="EMBL" id="GGE47794.1"/>
    </source>
</evidence>
<proteinExistence type="predicted"/>
<accession>A0A8J2YJD3</accession>
<reference evidence="1" key="2">
    <citation type="submission" date="2020-09" db="EMBL/GenBank/DDBJ databases">
        <authorList>
            <person name="Sun Q."/>
            <person name="Zhou Y."/>
        </authorList>
    </citation>
    <scope>NUCLEOTIDE SEQUENCE</scope>
    <source>
        <strain evidence="1">CGMCC 1.15371</strain>
    </source>
</reference>
<dbReference type="Proteomes" id="UP000628775">
    <property type="component" value="Unassembled WGS sequence"/>
</dbReference>
<sequence length="318" mass="35842">MKHYRLETIYTLLQPLSHIGESESTQSFLNTTTVVNDGKPEEVFVYTGNALRGMLRDCGARYLLDKLAIQIPLKAFHLLFSGGSIGGAQSLDLDQAKAIRQALPFVSIFGGGVGNQILDGKLKQTFVYPICRETNSILPSYIQKSDYSWRHMTNVLEFTRKDDIKNVNLSDQFLISQDEKELLEGETQKSKAKKDGPATQMRYGVEYLAAGAKLWHRWDIICEEVELGAFVSSIFEWQKQPYLGGMSGKGFGLVSAQIDLVTEDGREPFMQVGQEYISLEAKAEQAKRVYDDHLKELYDQYVIDNKEAFTKLLAGEVK</sequence>
<organism evidence="1 2">
    <name type="scientific">Pullulanibacillus camelliae</name>
    <dbReference type="NCBI Taxonomy" id="1707096"/>
    <lineage>
        <taxon>Bacteria</taxon>
        <taxon>Bacillati</taxon>
        <taxon>Bacillota</taxon>
        <taxon>Bacilli</taxon>
        <taxon>Bacillales</taxon>
        <taxon>Sporolactobacillaceae</taxon>
        <taxon>Pullulanibacillus</taxon>
    </lineage>
</organism>
<dbReference type="AlphaFoldDB" id="A0A8J2YJD3"/>
<comment type="caution">
    <text evidence="1">The sequence shown here is derived from an EMBL/GenBank/DDBJ whole genome shotgun (WGS) entry which is preliminary data.</text>
</comment>
<dbReference type="RefSeq" id="WP_188695406.1">
    <property type="nucleotide sequence ID" value="NZ_BMIR01000014.1"/>
</dbReference>
<dbReference type="EMBL" id="BMIR01000014">
    <property type="protein sequence ID" value="GGE47794.1"/>
    <property type="molecule type" value="Genomic_DNA"/>
</dbReference>
<keyword evidence="2" id="KW-1185">Reference proteome</keyword>
<protein>
    <submittedName>
        <fullName evidence="1">Uncharacterized protein</fullName>
    </submittedName>
</protein>
<gene>
    <name evidence="1" type="ORF">GCM10011391_28200</name>
</gene>
<evidence type="ECO:0000313" key="2">
    <source>
        <dbReference type="Proteomes" id="UP000628775"/>
    </source>
</evidence>
<name>A0A8J2YJD3_9BACL</name>